<keyword evidence="5" id="KW-0687">Ribonucleoprotein</keyword>
<reference evidence="9" key="2">
    <citation type="submission" date="2025-09" db="UniProtKB">
        <authorList>
            <consortium name="Ensembl"/>
        </authorList>
    </citation>
    <scope>IDENTIFICATION</scope>
</reference>
<dbReference type="AlphaFoldDB" id="S4R4L8"/>
<dbReference type="HOGENOM" id="CLU_085757_2_2_1"/>
<dbReference type="GeneTree" id="ENSGT00390000017253"/>
<evidence type="ECO:0000256" key="8">
    <source>
        <dbReference type="SAM" id="MobiDB-lite"/>
    </source>
</evidence>
<dbReference type="PANTHER" id="PTHR13477:SF0">
    <property type="entry name" value="LARGE RIBOSOMAL SUBUNIT PROTEIN ML49"/>
    <property type="match status" value="1"/>
</dbReference>
<name>S4R4L8_PETMA</name>
<dbReference type="GO" id="GO:0003743">
    <property type="term" value="F:translation initiation factor activity"/>
    <property type="evidence" value="ECO:0007669"/>
    <property type="project" value="InterPro"/>
</dbReference>
<comment type="similarity">
    <text evidence="2">Belongs to the mitochondrion-specific ribosomal protein mL49 family.</text>
</comment>
<evidence type="ECO:0000313" key="9">
    <source>
        <dbReference type="Ensembl" id="ENSPMAP00000000147.1"/>
    </source>
</evidence>
<evidence type="ECO:0000256" key="4">
    <source>
        <dbReference type="ARBA" id="ARBA00023128"/>
    </source>
</evidence>
<keyword evidence="3" id="KW-0689">Ribosomal protein</keyword>
<dbReference type="FunFam" id="3.30.780.10:FF:000009">
    <property type="entry name" value="39S ribosomal protein L49, mitochondrial"/>
    <property type="match status" value="1"/>
</dbReference>
<dbReference type="Pfam" id="PF05046">
    <property type="entry name" value="Img2"/>
    <property type="match status" value="1"/>
</dbReference>
<dbReference type="GO" id="GO:0003735">
    <property type="term" value="F:structural constituent of ribosome"/>
    <property type="evidence" value="ECO:0007669"/>
    <property type="project" value="InterPro"/>
</dbReference>
<feature type="region of interest" description="Disordered" evidence="8">
    <location>
        <begin position="28"/>
        <end position="51"/>
    </location>
</feature>
<evidence type="ECO:0000256" key="3">
    <source>
        <dbReference type="ARBA" id="ARBA00022980"/>
    </source>
</evidence>
<dbReference type="InterPro" id="IPR036877">
    <property type="entry name" value="SUI1_dom_sf"/>
</dbReference>
<dbReference type="OMA" id="NPPEWKY"/>
<dbReference type="PANTHER" id="PTHR13477">
    <property type="entry name" value="MITOCHONDRIAL 39S RIBOSOMAL PROTEIN L49"/>
    <property type="match status" value="1"/>
</dbReference>
<evidence type="ECO:0000256" key="2">
    <source>
        <dbReference type="ARBA" id="ARBA00005677"/>
    </source>
</evidence>
<evidence type="ECO:0000256" key="5">
    <source>
        <dbReference type="ARBA" id="ARBA00023274"/>
    </source>
</evidence>
<evidence type="ECO:0000256" key="6">
    <source>
        <dbReference type="ARBA" id="ARBA00035191"/>
    </source>
</evidence>
<evidence type="ECO:0000256" key="1">
    <source>
        <dbReference type="ARBA" id="ARBA00004173"/>
    </source>
</evidence>
<protein>
    <recommendedName>
        <fullName evidence="6">Large ribosomal subunit protein mL49</fullName>
    </recommendedName>
    <alternativeName>
        <fullName evidence="7">39S ribosomal protein L49, mitochondrial</fullName>
    </alternativeName>
</protein>
<proteinExistence type="inferred from homology"/>
<dbReference type="SUPFAM" id="SSF55159">
    <property type="entry name" value="eIF1-like"/>
    <property type="match status" value="1"/>
</dbReference>
<organism evidence="9">
    <name type="scientific">Petromyzon marinus</name>
    <name type="common">Sea lamprey</name>
    <dbReference type="NCBI Taxonomy" id="7757"/>
    <lineage>
        <taxon>Eukaryota</taxon>
        <taxon>Metazoa</taxon>
        <taxon>Chordata</taxon>
        <taxon>Craniata</taxon>
        <taxon>Vertebrata</taxon>
        <taxon>Cyclostomata</taxon>
        <taxon>Hyperoartia</taxon>
        <taxon>Petromyzontiformes</taxon>
        <taxon>Petromyzontidae</taxon>
        <taxon>Petromyzon</taxon>
    </lineage>
</organism>
<reference evidence="9" key="1">
    <citation type="submission" date="2025-08" db="UniProtKB">
        <authorList>
            <consortium name="Ensembl"/>
        </authorList>
    </citation>
    <scope>IDENTIFICATION</scope>
</reference>
<comment type="subcellular location">
    <subcellularLocation>
        <location evidence="1">Mitochondrion</location>
    </subcellularLocation>
</comment>
<keyword evidence="4" id="KW-0496">Mitochondrion</keyword>
<dbReference type="Ensembl" id="ENSPMAT00000000147.1">
    <property type="protein sequence ID" value="ENSPMAP00000000147.1"/>
    <property type="gene ID" value="ENSPMAG00000000130.1"/>
</dbReference>
<dbReference type="Gene3D" id="3.30.780.10">
    <property type="entry name" value="SUI1-like domain"/>
    <property type="match status" value="1"/>
</dbReference>
<accession>S4R4L8</accession>
<dbReference type="InterPro" id="IPR007740">
    <property type="entry name" value="Ribosomal_mL49"/>
</dbReference>
<dbReference type="STRING" id="7757.ENSPMAP00000000147"/>
<sequence length="138" mass="16115">SSQPDQYTGVKISYDDFHYVERLIPPLRVPTPPKHERYPTPSGWSPPRDPPPALPYFVKRTRMHNIPVYQKMTHGNRELTVISNIEGDIWVLEKEVRELLKTLSGEEPLIRVNEVSMKITIRGYFDTQLKAWLLEKGF</sequence>
<dbReference type="GO" id="GO:0005762">
    <property type="term" value="C:mitochondrial large ribosomal subunit"/>
    <property type="evidence" value="ECO:0007669"/>
    <property type="project" value="TreeGrafter"/>
</dbReference>
<evidence type="ECO:0000256" key="7">
    <source>
        <dbReference type="ARBA" id="ARBA00035545"/>
    </source>
</evidence>